<evidence type="ECO:0000313" key="4">
    <source>
        <dbReference type="Proteomes" id="UP000399805"/>
    </source>
</evidence>
<organism evidence="3 4">
    <name type="scientific">Amycolatopsis camponoti</name>
    <dbReference type="NCBI Taxonomy" id="2606593"/>
    <lineage>
        <taxon>Bacteria</taxon>
        <taxon>Bacillati</taxon>
        <taxon>Actinomycetota</taxon>
        <taxon>Actinomycetes</taxon>
        <taxon>Pseudonocardiales</taxon>
        <taxon>Pseudonocardiaceae</taxon>
        <taxon>Amycolatopsis</taxon>
    </lineage>
</organism>
<sequence length="247" mass="26416">MARRSKFFALAALVGSTAALAAWSTRRPRAKRKPKPERSPKPSPPPPEDDSAWHRRKAHRRLVFTGVLVASAAISVWAAHQETRIGEGGVLVGGFGVLGAVLWAVAWRRGAWTPGDDFGQLTFTMLGLLVLAFSGPGLVTDLVLTHRGAPILIEVAPARPSHDATLVLPGGSTPLRGDLRGFADTVEGERFTVLYDPGRFVRPALPEDVNPSLGTVFFLAGAGMLAVTVLGFGFPLEWPRWGGRDAS</sequence>
<protein>
    <recommendedName>
        <fullName evidence="5">DUF3592 domain-containing protein</fullName>
    </recommendedName>
</protein>
<keyword evidence="4" id="KW-1185">Reference proteome</keyword>
<proteinExistence type="predicted"/>
<feature type="compositionally biased region" description="Basic residues" evidence="1">
    <location>
        <begin position="26"/>
        <end position="35"/>
    </location>
</feature>
<evidence type="ECO:0000256" key="1">
    <source>
        <dbReference type="SAM" id="MobiDB-lite"/>
    </source>
</evidence>
<dbReference type="RefSeq" id="WP_155544711.1">
    <property type="nucleotide sequence ID" value="NZ_CABVGP010000002.1"/>
</dbReference>
<feature type="transmembrane region" description="Helical" evidence="2">
    <location>
        <begin position="213"/>
        <end position="234"/>
    </location>
</feature>
<feature type="transmembrane region" description="Helical" evidence="2">
    <location>
        <begin position="6"/>
        <end position="25"/>
    </location>
</feature>
<evidence type="ECO:0000256" key="2">
    <source>
        <dbReference type="SAM" id="Phobius"/>
    </source>
</evidence>
<evidence type="ECO:0000313" key="3">
    <source>
        <dbReference type="EMBL" id="VVJ19448.1"/>
    </source>
</evidence>
<keyword evidence="2" id="KW-1133">Transmembrane helix</keyword>
<keyword evidence="2" id="KW-0812">Transmembrane</keyword>
<keyword evidence="2" id="KW-0472">Membrane</keyword>
<dbReference type="AlphaFoldDB" id="A0A6I8LS95"/>
<feature type="transmembrane region" description="Helical" evidence="2">
    <location>
        <begin position="118"/>
        <end position="139"/>
    </location>
</feature>
<reference evidence="3 4" key="1">
    <citation type="submission" date="2019-09" db="EMBL/GenBank/DDBJ databases">
        <authorList>
            <person name="Leyn A S."/>
        </authorList>
    </citation>
    <scope>NUCLEOTIDE SEQUENCE [LARGE SCALE GENOMIC DNA]</scope>
    <source>
        <strain evidence="3">AA231_1</strain>
    </source>
</reference>
<dbReference type="EMBL" id="CABVGP010000002">
    <property type="protein sequence ID" value="VVJ19448.1"/>
    <property type="molecule type" value="Genomic_DNA"/>
</dbReference>
<evidence type="ECO:0008006" key="5">
    <source>
        <dbReference type="Google" id="ProtNLM"/>
    </source>
</evidence>
<dbReference type="Proteomes" id="UP000399805">
    <property type="component" value="Unassembled WGS sequence"/>
</dbReference>
<feature type="transmembrane region" description="Helical" evidence="2">
    <location>
        <begin position="62"/>
        <end position="79"/>
    </location>
</feature>
<feature type="transmembrane region" description="Helical" evidence="2">
    <location>
        <begin position="85"/>
        <end position="106"/>
    </location>
</feature>
<gene>
    <name evidence="3" type="ORF">AA23TX_04469</name>
</gene>
<feature type="region of interest" description="Disordered" evidence="1">
    <location>
        <begin position="24"/>
        <end position="53"/>
    </location>
</feature>
<accession>A0A6I8LS95</accession>
<name>A0A6I8LS95_9PSEU</name>